<evidence type="ECO:0000313" key="5">
    <source>
        <dbReference type="EMBL" id="MBL0888360.1"/>
    </source>
</evidence>
<dbReference type="Pfam" id="PF12840">
    <property type="entry name" value="HTH_20"/>
    <property type="match status" value="1"/>
</dbReference>
<evidence type="ECO:0000256" key="2">
    <source>
        <dbReference type="ARBA" id="ARBA00023125"/>
    </source>
</evidence>
<reference evidence="5 6" key="1">
    <citation type="journal article" date="2021" name="Arch. Microbiol.">
        <title>Myceligenerans indicum sp. nov., an actinobacterium isolated from mangrove sediment of Sundarbans, India.</title>
        <authorList>
            <person name="Asha K."/>
            <person name="Bhadury P."/>
        </authorList>
    </citation>
    <scope>NUCLEOTIDE SEQUENCE [LARGE SCALE GENOMIC DNA]</scope>
    <source>
        <strain evidence="5 6">I2</strain>
    </source>
</reference>
<protein>
    <submittedName>
        <fullName evidence="5">Helix-turn-helix transcriptional regulator</fullName>
    </submittedName>
</protein>
<keyword evidence="6" id="KW-1185">Reference proteome</keyword>
<feature type="domain" description="HTH arsR-type" evidence="4">
    <location>
        <begin position="9"/>
        <end position="102"/>
    </location>
</feature>
<dbReference type="PANTHER" id="PTHR33154:SF12">
    <property type="entry name" value="TRANSCRIPTIONAL REGULATORY PROTEIN"/>
    <property type="match status" value="1"/>
</dbReference>
<dbReference type="Proteomes" id="UP000675409">
    <property type="component" value="Unassembled WGS sequence"/>
</dbReference>
<dbReference type="Gene3D" id="1.10.10.10">
    <property type="entry name" value="Winged helix-like DNA-binding domain superfamily/Winged helix DNA-binding domain"/>
    <property type="match status" value="1"/>
</dbReference>
<evidence type="ECO:0000256" key="3">
    <source>
        <dbReference type="ARBA" id="ARBA00023163"/>
    </source>
</evidence>
<dbReference type="SMART" id="SM00418">
    <property type="entry name" value="HTH_ARSR"/>
    <property type="match status" value="1"/>
</dbReference>
<keyword evidence="1" id="KW-0805">Transcription regulation</keyword>
<dbReference type="InterPro" id="IPR051081">
    <property type="entry name" value="HTH_MetalResp_TranReg"/>
</dbReference>
<dbReference type="PROSITE" id="PS50987">
    <property type="entry name" value="HTH_ARSR_2"/>
    <property type="match status" value="1"/>
</dbReference>
<proteinExistence type="predicted"/>
<sequence>MVHSAVLPSPPTDDIDVVDVMHALADPTRLTIVRQLLEGGEQACGGFDVRVSASTLSHHFKVLREAGVIDQREQGRHRMTSLRSTDLETRFPGLLTSVFGVVHA</sequence>
<dbReference type="InterPro" id="IPR036390">
    <property type="entry name" value="WH_DNA-bd_sf"/>
</dbReference>
<evidence type="ECO:0000256" key="1">
    <source>
        <dbReference type="ARBA" id="ARBA00023015"/>
    </source>
</evidence>
<accession>A0ABS1LQ90</accession>
<dbReference type="CDD" id="cd00090">
    <property type="entry name" value="HTH_ARSR"/>
    <property type="match status" value="1"/>
</dbReference>
<dbReference type="InterPro" id="IPR001845">
    <property type="entry name" value="HTH_ArsR_DNA-bd_dom"/>
</dbReference>
<gene>
    <name evidence="5" type="ORF">HGK34_19075</name>
</gene>
<dbReference type="InterPro" id="IPR036388">
    <property type="entry name" value="WH-like_DNA-bd_sf"/>
</dbReference>
<dbReference type="InterPro" id="IPR011991">
    <property type="entry name" value="ArsR-like_HTH"/>
</dbReference>
<dbReference type="RefSeq" id="WP_201850349.1">
    <property type="nucleotide sequence ID" value="NZ_JABBYC010000053.1"/>
</dbReference>
<dbReference type="PANTHER" id="PTHR33154">
    <property type="entry name" value="TRANSCRIPTIONAL REGULATOR, ARSR FAMILY"/>
    <property type="match status" value="1"/>
</dbReference>
<dbReference type="EMBL" id="JABBYC010000053">
    <property type="protein sequence ID" value="MBL0888360.1"/>
    <property type="molecule type" value="Genomic_DNA"/>
</dbReference>
<name>A0ABS1LQ90_9MICO</name>
<organism evidence="5 6">
    <name type="scientific">Myceligenerans indicum</name>
    <dbReference type="NCBI Taxonomy" id="2593663"/>
    <lineage>
        <taxon>Bacteria</taxon>
        <taxon>Bacillati</taxon>
        <taxon>Actinomycetota</taxon>
        <taxon>Actinomycetes</taxon>
        <taxon>Micrococcales</taxon>
        <taxon>Promicromonosporaceae</taxon>
        <taxon>Myceligenerans</taxon>
    </lineage>
</organism>
<comment type="caution">
    <text evidence="5">The sequence shown here is derived from an EMBL/GenBank/DDBJ whole genome shotgun (WGS) entry which is preliminary data.</text>
</comment>
<dbReference type="PRINTS" id="PR00778">
    <property type="entry name" value="HTHARSR"/>
</dbReference>
<evidence type="ECO:0000313" key="6">
    <source>
        <dbReference type="Proteomes" id="UP000675409"/>
    </source>
</evidence>
<dbReference type="NCBIfam" id="NF033788">
    <property type="entry name" value="HTH_metalloreg"/>
    <property type="match status" value="1"/>
</dbReference>
<evidence type="ECO:0000259" key="4">
    <source>
        <dbReference type="PROSITE" id="PS50987"/>
    </source>
</evidence>
<dbReference type="SUPFAM" id="SSF46785">
    <property type="entry name" value="Winged helix' DNA-binding domain"/>
    <property type="match status" value="1"/>
</dbReference>
<keyword evidence="3" id="KW-0804">Transcription</keyword>
<keyword evidence="2" id="KW-0238">DNA-binding</keyword>